<dbReference type="CDD" id="cd19953">
    <property type="entry name" value="PDS5"/>
    <property type="match status" value="1"/>
</dbReference>
<dbReference type="Gene3D" id="1.25.10.10">
    <property type="entry name" value="Leucine-rich Repeat Variant"/>
    <property type="match status" value="2"/>
</dbReference>
<evidence type="ECO:0000256" key="2">
    <source>
        <dbReference type="ARBA" id="ARBA00022618"/>
    </source>
</evidence>
<name>A0A1Y1IMX9_KLENI</name>
<accession>A0A1Y1IMX9</accession>
<evidence type="ECO:0000256" key="6">
    <source>
        <dbReference type="SAM" id="MobiDB-lite"/>
    </source>
</evidence>
<dbReference type="InterPro" id="IPR047365">
    <property type="entry name" value="Tudor_AtPTM-like"/>
</dbReference>
<protein>
    <submittedName>
        <fullName evidence="8">Sister chromatid cohesion complex Cohesin subunit PDS5</fullName>
    </submittedName>
</protein>
<dbReference type="GO" id="GO:0140670">
    <property type="term" value="F:cohesin unloader activity"/>
    <property type="evidence" value="ECO:0000318"/>
    <property type="project" value="GO_Central"/>
</dbReference>
<sequence length="1720" mass="188712">MSRSRTDPKATAVAELGPKLSAPGLAKDALLKTLKQGSGLLAELGPVASPSVKNTIKPFVEALGQQSIVRHKDKDVKLLAASCISEVLRLCAPDAPYEDPTLKDIFRLFTSVFEGLNEVTGSSYLKRVAVLESLAKVKSCVMILDLDDEELVLRFMETLFDVIHIDQARNVRMAILEVLAILIDESEDVTQPFLDLILSYLFSPKKNDNPAAAQLAQALLKREVEVLRNPLQQFLLSVMLKGKSQSELKKDYHDIIYEVYRAAPQLLMTVLPNLEGELQVDQVETRLKAIDLLGKIFCIPGDQAATEYRPLYNEFVLRFNDKAVEVRAKMVQWAQQFLPSAPDAQAKEISDNLLQRLKDYDDKIRSQAAVAACEVASVNPDAVSAELLMAAADRMRDKKVFVRKDALKAFTQLYSKQVTWVTQGQSVDDSKFAWIPARLVRLVYDKDIKYQHIQNVFEEELFPVKTPVEQRARHWVSMFSTVDDVERKGLGFIMTLKQRAQQEMRTYLEVRQLLKENPTDKETQDRKTAAFRSLSTNFVDPNKAMEHLAKLDQLKDNAIFKGLAQLLDVGVSMVAAKKAQEDVLKRLGQKHAQHDFLKALAQKVSYTLISKDLVTAILGLLSERGGLGPSLMKAAVDLLAAIASHFPHLLADSVDTMLALLEEESDVLKDAGTQLLAKVGTQLKNSGGEASQIWSHLERLCLAGTRNQAKNAMLALLSLSRDDAGTEPLSELYEQLYTALVDCDNLPAVIQSLGCIAQHRVELFEKREDDIIRFVIRNLMKRPSDVEDDQEWDAPSLACLLQTYSLKMLVKSFLQPDSTGGARTTKLKGLLNLLSKLISGNGQLTPGIEFTEVDKAHVRLAAAKGIVRISRYHHLQVVPDLTEKTSLVVQDHAVEVRRDFLDKVHRRLVEKKLLTKWAVVLSLATVDDDREVASNARRYLGEFVEVKRREGHAKLAAADESRFNPEQPANLLAFHPEPLLMYLLHLLAHHPDFPAEEDAGDASAYEIFQKILVFTLKALTHSDAESRSEASKEENDNLPALFAILRHIKAAQDAVEPDMSERLYVLADLSLAILKELTSKKLWNSGAYPGKVILPTAYYKLPESEAGTSENEVVKTKADGSHLPTCLQNVELTKVAKTPRAHKAANGGLGSPTAKVGSASKGEGGALALTGRKRKASQKKLAQASEDEEESEEDEEPPNPKTPKTMGKAKAGALTIPKATPKPLAVASPAWRDEEVNGADSQAVGKRIRVWWPEDKCYYLGDVTSFNPKKGSHRILYDDGDREELNLAQQRWDFVDDSGNLRDSEEDRARKLGVRALTAPATPSRRGRKSPGKKRPAKKTPKADAKAEELEEGGNEETGEEPAKNKEEPKKKAARGKKGKAETEVEAAEVGASPEKKKRGKQKEEEDAEVKEDETIEEAPEAEEEEEETPKAKRGKGRKRAGASPRAKGGRSRKKADAPAVSSEVAVTPPEEAAPEGEPSGGVAVPEKKGGRVGKAASPKGRKPARGGKRQSAKEAKAVKQVKAAITEKDEEEAEEKLEVEEVGDEREAKRRKGITAVDSESQEPSQIAAAEGAPPETTKTETPPTIAAASPSEGGSRGRKPKGGTKRAAPRGGAKSKAAESVEPPPKATVSSPAFDWNETQDEKEGEGGATKKDAEGNANESKPTHGEAVSGEVEGTGDGEQGGKAEAAGEVPDQNEDGEEDEDTRPTTTVRSRKRRVR</sequence>
<dbReference type="Pfam" id="PF20168">
    <property type="entry name" value="PDS5"/>
    <property type="match status" value="1"/>
</dbReference>
<evidence type="ECO:0000259" key="7">
    <source>
        <dbReference type="Pfam" id="PF21743"/>
    </source>
</evidence>
<keyword evidence="4" id="KW-0539">Nucleus</keyword>
<evidence type="ECO:0000256" key="1">
    <source>
        <dbReference type="ARBA" id="ARBA00004123"/>
    </source>
</evidence>
<dbReference type="GO" id="GO:0051301">
    <property type="term" value="P:cell division"/>
    <property type="evidence" value="ECO:0007669"/>
    <property type="project" value="UniProtKB-KW"/>
</dbReference>
<dbReference type="Gene3D" id="2.30.30.140">
    <property type="match status" value="1"/>
</dbReference>
<feature type="region of interest" description="Disordered" evidence="6">
    <location>
        <begin position="1292"/>
        <end position="1720"/>
    </location>
</feature>
<dbReference type="GO" id="GO:0007064">
    <property type="term" value="P:mitotic sister chromatid cohesion"/>
    <property type="evidence" value="ECO:0000318"/>
    <property type="project" value="GO_Central"/>
</dbReference>
<dbReference type="SUPFAM" id="SSF63748">
    <property type="entry name" value="Tudor/PWWP/MBT"/>
    <property type="match status" value="1"/>
</dbReference>
<feature type="compositionally biased region" description="Basic and acidic residues" evidence="6">
    <location>
        <begin position="1642"/>
        <end position="1657"/>
    </location>
</feature>
<evidence type="ECO:0000313" key="8">
    <source>
        <dbReference type="EMBL" id="GAQ90116.1"/>
    </source>
</evidence>
<feature type="compositionally biased region" description="Basic residues" evidence="6">
    <location>
        <begin position="1325"/>
        <end position="1340"/>
    </location>
</feature>
<feature type="compositionally biased region" description="Basic residues" evidence="6">
    <location>
        <begin position="1500"/>
        <end position="1511"/>
    </location>
</feature>
<reference evidence="8 9" key="1">
    <citation type="journal article" date="2014" name="Nat. Commun.">
        <title>Klebsormidium flaccidum genome reveals primary factors for plant terrestrial adaptation.</title>
        <authorList>
            <person name="Hori K."/>
            <person name="Maruyama F."/>
            <person name="Fujisawa T."/>
            <person name="Togashi T."/>
            <person name="Yamamoto N."/>
            <person name="Seo M."/>
            <person name="Sato S."/>
            <person name="Yamada T."/>
            <person name="Mori H."/>
            <person name="Tajima N."/>
            <person name="Moriyama T."/>
            <person name="Ikeuchi M."/>
            <person name="Watanabe M."/>
            <person name="Wada H."/>
            <person name="Kobayashi K."/>
            <person name="Saito M."/>
            <person name="Masuda T."/>
            <person name="Sasaki-Sekimoto Y."/>
            <person name="Mashiguchi K."/>
            <person name="Awai K."/>
            <person name="Shimojima M."/>
            <person name="Masuda S."/>
            <person name="Iwai M."/>
            <person name="Nobusawa T."/>
            <person name="Narise T."/>
            <person name="Kondo S."/>
            <person name="Saito H."/>
            <person name="Sato R."/>
            <person name="Murakawa M."/>
            <person name="Ihara Y."/>
            <person name="Oshima-Yamada Y."/>
            <person name="Ohtaka K."/>
            <person name="Satoh M."/>
            <person name="Sonobe K."/>
            <person name="Ishii M."/>
            <person name="Ohtani R."/>
            <person name="Kanamori-Sato M."/>
            <person name="Honoki R."/>
            <person name="Miyazaki D."/>
            <person name="Mochizuki H."/>
            <person name="Umetsu J."/>
            <person name="Higashi K."/>
            <person name="Shibata D."/>
            <person name="Kamiya Y."/>
            <person name="Sato N."/>
            <person name="Nakamura Y."/>
            <person name="Tabata S."/>
            <person name="Ida S."/>
            <person name="Kurokawa K."/>
            <person name="Ohta H."/>
        </authorList>
    </citation>
    <scope>NUCLEOTIDE SEQUENCE [LARGE SCALE GENOMIC DNA]</scope>
    <source>
        <strain evidence="8 9">NIES-2285</strain>
    </source>
</reference>
<comment type="subcellular location">
    <subcellularLocation>
        <location evidence="1">Nucleus</location>
    </subcellularLocation>
</comment>
<feature type="domain" description="PTM/DIR17-like Tudor" evidence="7">
    <location>
        <begin position="1245"/>
        <end position="1287"/>
    </location>
</feature>
<dbReference type="EMBL" id="DF237551">
    <property type="protein sequence ID" value="GAQ90116.1"/>
    <property type="molecule type" value="Genomic_DNA"/>
</dbReference>
<dbReference type="Pfam" id="PF21743">
    <property type="entry name" value="PTM_DIR17_Tudor"/>
    <property type="match status" value="1"/>
</dbReference>
<evidence type="ECO:0000313" key="9">
    <source>
        <dbReference type="Proteomes" id="UP000054558"/>
    </source>
</evidence>
<keyword evidence="9" id="KW-1185">Reference proteome</keyword>
<keyword evidence="5" id="KW-0131">Cell cycle</keyword>
<dbReference type="OrthoDB" id="200660at2759"/>
<gene>
    <name evidence="8" type="ORF">KFL_006020050</name>
</gene>
<dbReference type="Proteomes" id="UP000054558">
    <property type="component" value="Unassembled WGS sequence"/>
</dbReference>
<feature type="compositionally biased region" description="Acidic residues" evidence="6">
    <location>
        <begin position="1529"/>
        <end position="1545"/>
    </location>
</feature>
<dbReference type="GO" id="GO:0000785">
    <property type="term" value="C:chromatin"/>
    <property type="evidence" value="ECO:0000318"/>
    <property type="project" value="GO_Central"/>
</dbReference>
<dbReference type="GO" id="GO:0035825">
    <property type="term" value="P:homologous recombination"/>
    <property type="evidence" value="ECO:0007669"/>
    <property type="project" value="UniProtKB-ARBA"/>
</dbReference>
<evidence type="ECO:0000256" key="4">
    <source>
        <dbReference type="ARBA" id="ARBA00023242"/>
    </source>
</evidence>
<keyword evidence="3" id="KW-0498">Mitosis</keyword>
<dbReference type="PANTHER" id="PTHR12663">
    <property type="entry name" value="ANDROGEN INDUCED INHIBITOR OF PROLIFERATION AS3 / PDS5-RELATED"/>
    <property type="match status" value="1"/>
</dbReference>
<feature type="compositionally biased region" description="Basic residues" evidence="6">
    <location>
        <begin position="1432"/>
        <end position="1441"/>
    </location>
</feature>
<proteinExistence type="predicted"/>
<feature type="compositionally biased region" description="Acidic residues" evidence="6">
    <location>
        <begin position="1405"/>
        <end position="1428"/>
    </location>
</feature>
<dbReference type="InterPro" id="IPR016024">
    <property type="entry name" value="ARM-type_fold"/>
</dbReference>
<dbReference type="STRING" id="105231.A0A1Y1IMX9"/>
<feature type="compositionally biased region" description="Basic residues" evidence="6">
    <location>
        <begin position="1598"/>
        <end position="1610"/>
    </location>
</feature>
<organism evidence="8 9">
    <name type="scientific">Klebsormidium nitens</name>
    <name type="common">Green alga</name>
    <name type="synonym">Ulothrix nitens</name>
    <dbReference type="NCBI Taxonomy" id="105231"/>
    <lineage>
        <taxon>Eukaryota</taxon>
        <taxon>Viridiplantae</taxon>
        <taxon>Streptophyta</taxon>
        <taxon>Klebsormidiophyceae</taxon>
        <taxon>Klebsormidiales</taxon>
        <taxon>Klebsormidiaceae</taxon>
        <taxon>Klebsormidium</taxon>
    </lineage>
</organism>
<feature type="compositionally biased region" description="Low complexity" evidence="6">
    <location>
        <begin position="1569"/>
        <end position="1590"/>
    </location>
</feature>
<evidence type="ECO:0000256" key="3">
    <source>
        <dbReference type="ARBA" id="ARBA00022776"/>
    </source>
</evidence>
<evidence type="ECO:0000256" key="5">
    <source>
        <dbReference type="ARBA" id="ARBA00023306"/>
    </source>
</evidence>
<feature type="compositionally biased region" description="Acidic residues" evidence="6">
    <location>
        <begin position="1349"/>
        <end position="1360"/>
    </location>
</feature>
<feature type="compositionally biased region" description="Acidic residues" evidence="6">
    <location>
        <begin position="1695"/>
        <end position="1705"/>
    </location>
</feature>
<dbReference type="InterPro" id="IPR039776">
    <property type="entry name" value="Pds5"/>
</dbReference>
<dbReference type="InterPro" id="IPR011989">
    <property type="entry name" value="ARM-like"/>
</dbReference>
<keyword evidence="2" id="KW-0132">Cell division</keyword>
<feature type="region of interest" description="Disordered" evidence="6">
    <location>
        <begin position="1137"/>
        <end position="1245"/>
    </location>
</feature>
<dbReference type="OMA" id="ECYQVRE"/>
<dbReference type="GO" id="GO:0006281">
    <property type="term" value="P:DNA repair"/>
    <property type="evidence" value="ECO:0007669"/>
    <property type="project" value="UniProtKB-ARBA"/>
</dbReference>
<feature type="compositionally biased region" description="Low complexity" evidence="6">
    <location>
        <begin position="1464"/>
        <end position="1484"/>
    </location>
</feature>
<dbReference type="SUPFAM" id="SSF48371">
    <property type="entry name" value="ARM repeat"/>
    <property type="match status" value="1"/>
</dbReference>
<feature type="compositionally biased region" description="Basic and acidic residues" evidence="6">
    <location>
        <begin position="1361"/>
        <end position="1371"/>
    </location>
</feature>
<dbReference type="CDD" id="cd20404">
    <property type="entry name" value="Tudor_Agenet_AtEML-like"/>
    <property type="match status" value="1"/>
</dbReference>
<feature type="compositionally biased region" description="Acidic residues" evidence="6">
    <location>
        <begin position="1185"/>
        <end position="1197"/>
    </location>
</feature>
<dbReference type="GO" id="GO:0005634">
    <property type="term" value="C:nucleus"/>
    <property type="evidence" value="ECO:0000318"/>
    <property type="project" value="GO_Central"/>
</dbReference>
<feature type="compositionally biased region" description="Basic and acidic residues" evidence="6">
    <location>
        <begin position="1299"/>
        <end position="1310"/>
    </location>
</feature>
<dbReference type="PANTHER" id="PTHR12663:SF0">
    <property type="entry name" value="PRECOCIOUS DISSOCIATION OF SISTERS 5, ISOFORM A"/>
    <property type="match status" value="1"/>
</dbReference>